<keyword evidence="8" id="KW-0812">Transmembrane</keyword>
<keyword evidence="10" id="KW-1185">Reference proteome</keyword>
<evidence type="ECO:0000256" key="1">
    <source>
        <dbReference type="ARBA" id="ARBA00001971"/>
    </source>
</evidence>
<proteinExistence type="inferred from homology"/>
<dbReference type="HOGENOM" id="CLU_022195_0_2_1"/>
<dbReference type="GO" id="GO:0004497">
    <property type="term" value="F:monooxygenase activity"/>
    <property type="evidence" value="ECO:0007669"/>
    <property type="project" value="UniProtKB-KW"/>
</dbReference>
<dbReference type="GO" id="GO:0005506">
    <property type="term" value="F:iron ion binding"/>
    <property type="evidence" value="ECO:0007669"/>
    <property type="project" value="InterPro"/>
</dbReference>
<dbReference type="OrthoDB" id="1844152at2759"/>
<sequence length="517" mass="59095">MAISPLYFVLVTFVLAISGFRLTTIYKRRRQLRQLPFIEIRDGDYKAALLKASREYPSTPYVVQTGGWNNVVLPNGILDEVRRIPDALLSERADLYEKMHGRWTDVGGPNQEIAFLSLKKDLTNNLGRLLPDIQDEVQYGLDKYFGSFRDWTQIPLYHRLAELSASVNGRFFVGSQLCRDHEWRNLYMTYAQDISGVIRAVEPWHWLIRPLAAPFMKDVRRMQQVRQHAARLLTPYVDAAVEQRRKREEAGISKDDEGDHLIDWMLNHMDTSKPVDMLRFAREHIMVGAGAINLTSIASTNIFYDLAAHPEYIIELRAEIDEALASQPNRIMTRNSLPKMLRLDSLIYESLRMSSQRLTSRHRVVKDPSGIRISTGHVLPYGTSVCWLHPQAPWSTPPADLDIPTEKASLDEFYPFRYSDRRAKPGQESSFQVTTTGRDNIHFGHGQGACPGRWFAVAILKIIVIEVIQRYDLALGPGGEGKSARYPRPKGIMVQGSLRQMPDFAGTVYLKDRENRV</sequence>
<feature type="transmembrane region" description="Helical" evidence="8">
    <location>
        <begin position="6"/>
        <end position="26"/>
    </location>
</feature>
<evidence type="ECO:0000313" key="9">
    <source>
        <dbReference type="EMBL" id="ETS86469.1"/>
    </source>
</evidence>
<dbReference type="InterPro" id="IPR001128">
    <property type="entry name" value="Cyt_P450"/>
</dbReference>
<dbReference type="GO" id="GO:0020037">
    <property type="term" value="F:heme binding"/>
    <property type="evidence" value="ECO:0007669"/>
    <property type="project" value="InterPro"/>
</dbReference>
<name>W3XKC6_PESFW</name>
<dbReference type="eggNOG" id="KOG0157">
    <property type="taxonomic scope" value="Eukaryota"/>
</dbReference>
<dbReference type="Pfam" id="PF00067">
    <property type="entry name" value="p450"/>
    <property type="match status" value="1"/>
</dbReference>
<dbReference type="SUPFAM" id="SSF48264">
    <property type="entry name" value="Cytochrome P450"/>
    <property type="match status" value="1"/>
</dbReference>
<dbReference type="PANTHER" id="PTHR46206">
    <property type="entry name" value="CYTOCHROME P450"/>
    <property type="match status" value="1"/>
</dbReference>
<keyword evidence="8" id="KW-1133">Transmembrane helix</keyword>
<gene>
    <name evidence="9" type="ORF">PFICI_00297</name>
</gene>
<dbReference type="OMA" id="NFGHGPH"/>
<dbReference type="GeneID" id="19265310"/>
<evidence type="ECO:0000256" key="4">
    <source>
        <dbReference type="ARBA" id="ARBA00022723"/>
    </source>
</evidence>
<dbReference type="Proteomes" id="UP000030651">
    <property type="component" value="Unassembled WGS sequence"/>
</dbReference>
<organism evidence="9 10">
    <name type="scientific">Pestalotiopsis fici (strain W106-1 / CGMCC3.15140)</name>
    <dbReference type="NCBI Taxonomy" id="1229662"/>
    <lineage>
        <taxon>Eukaryota</taxon>
        <taxon>Fungi</taxon>
        <taxon>Dikarya</taxon>
        <taxon>Ascomycota</taxon>
        <taxon>Pezizomycotina</taxon>
        <taxon>Sordariomycetes</taxon>
        <taxon>Xylariomycetidae</taxon>
        <taxon>Amphisphaeriales</taxon>
        <taxon>Sporocadaceae</taxon>
        <taxon>Pestalotiopsis</taxon>
    </lineage>
</organism>
<evidence type="ECO:0000256" key="2">
    <source>
        <dbReference type="ARBA" id="ARBA00004167"/>
    </source>
</evidence>
<comment type="similarity">
    <text evidence="3">Belongs to the cytochrome P450 family.</text>
</comment>
<keyword evidence="8" id="KW-0472">Membrane</keyword>
<evidence type="ECO:0000256" key="5">
    <source>
        <dbReference type="ARBA" id="ARBA00023002"/>
    </source>
</evidence>
<dbReference type="AlphaFoldDB" id="W3XKC6"/>
<reference evidence="10" key="1">
    <citation type="journal article" date="2015" name="BMC Genomics">
        <title>Genomic and transcriptomic analysis of the endophytic fungus Pestalotiopsis fici reveals its lifestyle and high potential for synthesis of natural products.</title>
        <authorList>
            <person name="Wang X."/>
            <person name="Zhang X."/>
            <person name="Liu L."/>
            <person name="Xiang M."/>
            <person name="Wang W."/>
            <person name="Sun X."/>
            <person name="Che Y."/>
            <person name="Guo L."/>
            <person name="Liu G."/>
            <person name="Guo L."/>
            <person name="Wang C."/>
            <person name="Yin W.B."/>
            <person name="Stadler M."/>
            <person name="Zhang X."/>
            <person name="Liu X."/>
        </authorList>
    </citation>
    <scope>NUCLEOTIDE SEQUENCE [LARGE SCALE GENOMIC DNA]</scope>
    <source>
        <strain evidence="10">W106-1 / CGMCC3.15140</strain>
    </source>
</reference>
<dbReference type="Gene3D" id="1.10.630.10">
    <property type="entry name" value="Cytochrome P450"/>
    <property type="match status" value="1"/>
</dbReference>
<comment type="subcellular location">
    <subcellularLocation>
        <location evidence="2">Membrane</location>
        <topology evidence="2">Single-pass membrane protein</topology>
    </subcellularLocation>
</comment>
<dbReference type="InParanoid" id="W3XKC6"/>
<protein>
    <submittedName>
        <fullName evidence="9">Uncharacterized protein</fullName>
    </submittedName>
</protein>
<evidence type="ECO:0000313" key="10">
    <source>
        <dbReference type="Proteomes" id="UP000030651"/>
    </source>
</evidence>
<keyword evidence="4" id="KW-0479">Metal-binding</keyword>
<dbReference type="RefSeq" id="XP_007827069.1">
    <property type="nucleotide sequence ID" value="XM_007828878.1"/>
</dbReference>
<keyword evidence="7" id="KW-0503">Monooxygenase</keyword>
<evidence type="ECO:0000256" key="6">
    <source>
        <dbReference type="ARBA" id="ARBA00023004"/>
    </source>
</evidence>
<keyword evidence="5" id="KW-0560">Oxidoreductase</keyword>
<evidence type="ECO:0000256" key="7">
    <source>
        <dbReference type="ARBA" id="ARBA00023033"/>
    </source>
</evidence>
<dbReference type="KEGG" id="pfy:PFICI_00297"/>
<accession>W3XKC6</accession>
<evidence type="ECO:0000256" key="8">
    <source>
        <dbReference type="SAM" id="Phobius"/>
    </source>
</evidence>
<dbReference type="PANTHER" id="PTHR46206:SF6">
    <property type="entry name" value="CYTOCHROME P450 MONOOXYGENASE AN1598-RELATED"/>
    <property type="match status" value="1"/>
</dbReference>
<dbReference type="GO" id="GO:0016020">
    <property type="term" value="C:membrane"/>
    <property type="evidence" value="ECO:0007669"/>
    <property type="project" value="UniProtKB-SubCell"/>
</dbReference>
<dbReference type="InterPro" id="IPR036396">
    <property type="entry name" value="Cyt_P450_sf"/>
</dbReference>
<keyword evidence="6" id="KW-0408">Iron</keyword>
<dbReference type="EMBL" id="KI912109">
    <property type="protein sequence ID" value="ETS86469.1"/>
    <property type="molecule type" value="Genomic_DNA"/>
</dbReference>
<evidence type="ECO:0000256" key="3">
    <source>
        <dbReference type="ARBA" id="ARBA00010617"/>
    </source>
</evidence>
<dbReference type="CDD" id="cd11041">
    <property type="entry name" value="CYP503A1-like"/>
    <property type="match status" value="1"/>
</dbReference>
<comment type="cofactor">
    <cofactor evidence="1">
        <name>heme</name>
        <dbReference type="ChEBI" id="CHEBI:30413"/>
    </cofactor>
</comment>
<dbReference type="GO" id="GO:0016705">
    <property type="term" value="F:oxidoreductase activity, acting on paired donors, with incorporation or reduction of molecular oxygen"/>
    <property type="evidence" value="ECO:0007669"/>
    <property type="project" value="InterPro"/>
</dbReference>